<protein>
    <submittedName>
        <fullName evidence="10">Nitrogen assimilation regulatory protein NtrX</fullName>
    </submittedName>
</protein>
<dbReference type="PATRIC" id="fig|1116472.3.peg.2478"/>
<keyword evidence="1 7" id="KW-0597">Phosphoprotein</keyword>
<dbReference type="Gene3D" id="1.10.8.60">
    <property type="match status" value="1"/>
</dbReference>
<name>V5BV67_9GAMM</name>
<dbReference type="Pfam" id="PF00072">
    <property type="entry name" value="Response_reg"/>
    <property type="match status" value="1"/>
</dbReference>
<proteinExistence type="predicted"/>
<keyword evidence="4" id="KW-0902">Two-component regulatory system</keyword>
<evidence type="ECO:0000313" key="11">
    <source>
        <dbReference type="Proteomes" id="UP000017842"/>
    </source>
</evidence>
<dbReference type="InterPro" id="IPR011006">
    <property type="entry name" value="CheY-like_superfamily"/>
</dbReference>
<accession>V5BV67</accession>
<dbReference type="AlphaFoldDB" id="V5BV67"/>
<dbReference type="InterPro" id="IPR058031">
    <property type="entry name" value="AAA_lid_NorR"/>
</dbReference>
<dbReference type="CDD" id="cd17550">
    <property type="entry name" value="REC_NtrX-like"/>
    <property type="match status" value="1"/>
</dbReference>
<dbReference type="SMART" id="SM00382">
    <property type="entry name" value="AAA"/>
    <property type="match status" value="1"/>
</dbReference>
<dbReference type="Pfam" id="PF00158">
    <property type="entry name" value="Sigma54_activat"/>
    <property type="match status" value="1"/>
</dbReference>
<dbReference type="CDD" id="cd00009">
    <property type="entry name" value="AAA"/>
    <property type="match status" value="1"/>
</dbReference>
<dbReference type="Gene3D" id="3.40.50.2300">
    <property type="match status" value="1"/>
</dbReference>
<evidence type="ECO:0000256" key="7">
    <source>
        <dbReference type="PROSITE-ProRule" id="PRU00169"/>
    </source>
</evidence>
<keyword evidence="2" id="KW-0547">Nucleotide-binding</keyword>
<evidence type="ECO:0000256" key="4">
    <source>
        <dbReference type="ARBA" id="ARBA00023012"/>
    </source>
</evidence>
<organism evidence="10 11">
    <name type="scientific">Methyloglobulus morosus KoM1</name>
    <dbReference type="NCBI Taxonomy" id="1116472"/>
    <lineage>
        <taxon>Bacteria</taxon>
        <taxon>Pseudomonadati</taxon>
        <taxon>Pseudomonadota</taxon>
        <taxon>Gammaproteobacteria</taxon>
        <taxon>Methylococcales</taxon>
        <taxon>Methylococcaceae</taxon>
        <taxon>Methyloglobulus</taxon>
    </lineage>
</organism>
<dbReference type="FunFam" id="3.40.50.2300:FF:000018">
    <property type="entry name" value="DNA-binding transcriptional regulator NtrC"/>
    <property type="match status" value="1"/>
</dbReference>
<dbReference type="SUPFAM" id="SSF52172">
    <property type="entry name" value="CheY-like"/>
    <property type="match status" value="1"/>
</dbReference>
<dbReference type="Gene3D" id="1.10.10.60">
    <property type="entry name" value="Homeodomain-like"/>
    <property type="match status" value="1"/>
</dbReference>
<dbReference type="SUPFAM" id="SSF46689">
    <property type="entry name" value="Homeodomain-like"/>
    <property type="match status" value="1"/>
</dbReference>
<keyword evidence="6" id="KW-0804">Transcription</keyword>
<dbReference type="PANTHER" id="PTHR32071:SF17">
    <property type="entry name" value="TRANSCRIPTIONAL REGULATOR (NTRC FAMILY)"/>
    <property type="match status" value="1"/>
</dbReference>
<keyword evidence="5" id="KW-0805">Transcription regulation</keyword>
<dbReference type="GO" id="GO:0000160">
    <property type="term" value="P:phosphorelay signal transduction system"/>
    <property type="evidence" value="ECO:0007669"/>
    <property type="project" value="UniProtKB-KW"/>
</dbReference>
<evidence type="ECO:0000259" key="8">
    <source>
        <dbReference type="PROSITE" id="PS50045"/>
    </source>
</evidence>
<dbReference type="Proteomes" id="UP000017842">
    <property type="component" value="Unassembled WGS sequence"/>
</dbReference>
<dbReference type="InterPro" id="IPR027417">
    <property type="entry name" value="P-loop_NTPase"/>
</dbReference>
<dbReference type="STRING" id="1116472.MGMO_91c00150"/>
<dbReference type="EMBL" id="AYLO01000087">
    <property type="protein sequence ID" value="ESS71764.1"/>
    <property type="molecule type" value="Genomic_DNA"/>
</dbReference>
<dbReference type="SUPFAM" id="SSF52540">
    <property type="entry name" value="P-loop containing nucleoside triphosphate hydrolases"/>
    <property type="match status" value="1"/>
</dbReference>
<feature type="domain" description="Response regulatory" evidence="9">
    <location>
        <begin position="7"/>
        <end position="122"/>
    </location>
</feature>
<dbReference type="PROSITE" id="PS50110">
    <property type="entry name" value="RESPONSE_REGULATORY"/>
    <property type="match status" value="1"/>
</dbReference>
<comment type="caution">
    <text evidence="10">The sequence shown here is derived from an EMBL/GenBank/DDBJ whole genome shotgun (WGS) entry which is preliminary data.</text>
</comment>
<feature type="domain" description="Sigma-54 factor interaction" evidence="8">
    <location>
        <begin position="144"/>
        <end position="368"/>
    </location>
</feature>
<dbReference type="Gene3D" id="3.40.50.300">
    <property type="entry name" value="P-loop containing nucleotide triphosphate hydrolases"/>
    <property type="match status" value="1"/>
</dbReference>
<feature type="modified residue" description="4-aspartylphosphate" evidence="7">
    <location>
        <position position="56"/>
    </location>
</feature>
<keyword evidence="11" id="KW-1185">Reference proteome</keyword>
<dbReference type="InterPro" id="IPR002078">
    <property type="entry name" value="Sigma_54_int"/>
</dbReference>
<keyword evidence="3" id="KW-0067">ATP-binding</keyword>
<dbReference type="GO" id="GO:0005524">
    <property type="term" value="F:ATP binding"/>
    <property type="evidence" value="ECO:0007669"/>
    <property type="project" value="UniProtKB-KW"/>
</dbReference>
<dbReference type="InterPro" id="IPR003593">
    <property type="entry name" value="AAA+_ATPase"/>
</dbReference>
<dbReference type="eggNOG" id="COG2204">
    <property type="taxonomic scope" value="Bacteria"/>
</dbReference>
<dbReference type="InterPro" id="IPR009057">
    <property type="entry name" value="Homeodomain-like_sf"/>
</dbReference>
<dbReference type="OrthoDB" id="9804019at2"/>
<evidence type="ECO:0000256" key="1">
    <source>
        <dbReference type="ARBA" id="ARBA00022553"/>
    </source>
</evidence>
<dbReference type="Pfam" id="PF25601">
    <property type="entry name" value="AAA_lid_14"/>
    <property type="match status" value="1"/>
</dbReference>
<dbReference type="InterPro" id="IPR001789">
    <property type="entry name" value="Sig_transdc_resp-reg_receiver"/>
</dbReference>
<dbReference type="PANTHER" id="PTHR32071">
    <property type="entry name" value="TRANSCRIPTIONAL REGULATORY PROTEIN"/>
    <property type="match status" value="1"/>
</dbReference>
<evidence type="ECO:0000256" key="3">
    <source>
        <dbReference type="ARBA" id="ARBA00022840"/>
    </source>
</evidence>
<reference evidence="10 11" key="1">
    <citation type="journal article" date="2013" name="Genome Announc.">
        <title>Draft Genome Sequence of the Methanotrophic Gammaproteobacterium Methyloglobulus morosus DSM 22980 Strain KoM1.</title>
        <authorList>
            <person name="Poehlein A."/>
            <person name="Deutzmann J.S."/>
            <person name="Daniel R."/>
            <person name="Simeonova D.D."/>
        </authorList>
    </citation>
    <scope>NUCLEOTIDE SEQUENCE [LARGE SCALE GENOMIC DNA]</scope>
    <source>
        <strain evidence="10 11">KoM1</strain>
    </source>
</reference>
<evidence type="ECO:0000256" key="5">
    <source>
        <dbReference type="ARBA" id="ARBA00023015"/>
    </source>
</evidence>
<evidence type="ECO:0000259" key="9">
    <source>
        <dbReference type="PROSITE" id="PS50110"/>
    </source>
</evidence>
<evidence type="ECO:0000256" key="6">
    <source>
        <dbReference type="ARBA" id="ARBA00023163"/>
    </source>
</evidence>
<gene>
    <name evidence="10" type="primary">ntrX</name>
    <name evidence="10" type="ORF">MGMO_91c00150</name>
</gene>
<dbReference type="PROSITE" id="PS50045">
    <property type="entry name" value="SIGMA54_INTERACT_4"/>
    <property type="match status" value="1"/>
</dbReference>
<dbReference type="RefSeq" id="WP_023495190.1">
    <property type="nucleotide sequence ID" value="NZ_AYLO01000087.1"/>
</dbReference>
<evidence type="ECO:0000256" key="2">
    <source>
        <dbReference type="ARBA" id="ARBA00022741"/>
    </source>
</evidence>
<sequence>MKDQTPRLLVVDDEPEIRRLVCEILEDEGYEVTTAENATEARALKSSINPHLILLDIWMPDTDGITLLKEWVAEDSLLCPVIMMSGHGSVESAVEATKLGAYDFLEKPLSMAKLLLVVSRALEASNLQKENAGLKQQLVTDIEPVGKSATVARTKDQIKRLAQHDARVLFVGEAGVGKELYARYLHNNSARRDGPFVDVSVGSIAPENAAVEFFGKEHDGRVFPGLLERANRGTLFLSEIAGMDQETQLRLLSALASSSFLRVGGSEAVRVDVRVLASTRIGLADEVKSGRFRHDLYYLLNEVTLEIQPLRSHSEDIPSLLSFYVDYFVSHDKLPFRKFSMAAQNFLRNYSWRGNVRELKNLVQRLMILGIGEEIELDEVKSALGTIISDSIPSVSLPDYYNLPLKDARDQFEKAYLEYHFELSGGSVAKLSAAVGIERTHLYRKLHSLNIKL</sequence>
<dbReference type="GO" id="GO:0006355">
    <property type="term" value="P:regulation of DNA-templated transcription"/>
    <property type="evidence" value="ECO:0007669"/>
    <property type="project" value="InterPro"/>
</dbReference>
<evidence type="ECO:0000313" key="10">
    <source>
        <dbReference type="EMBL" id="ESS71764.1"/>
    </source>
</evidence>
<dbReference type="SMART" id="SM00448">
    <property type="entry name" value="REC"/>
    <property type="match status" value="1"/>
</dbReference>